<protein>
    <submittedName>
        <fullName evidence="1">Uncharacterized protein</fullName>
    </submittedName>
</protein>
<evidence type="ECO:0000313" key="2">
    <source>
        <dbReference type="Proteomes" id="UP000008637"/>
    </source>
</evidence>
<dbReference type="KEGG" id="mha:HF1_03370"/>
<dbReference type="HOGENOM" id="CLU_1319757_0_0_14"/>
<dbReference type="EMBL" id="FR773153">
    <property type="protein sequence ID" value="CBY92345.1"/>
    <property type="molecule type" value="Genomic_DNA"/>
</dbReference>
<reference evidence="1 2" key="1">
    <citation type="journal article" date="2011" name="J. Bacteriol.">
        <title>Complete genome sequence of Mycoplasma haemofelis, a hemotropic mycoplasma.</title>
        <authorList>
            <person name="Barker E.N."/>
            <person name="Helps C.R."/>
            <person name="Peters I.R."/>
            <person name="Darby A.C."/>
            <person name="Radford A.D."/>
            <person name="Tasker S."/>
        </authorList>
    </citation>
    <scope>NUCLEOTIDE SEQUENCE [LARGE SCALE GENOMIC DNA]</scope>
    <source>
        <strain evidence="1 2">Langford 1</strain>
    </source>
</reference>
<keyword evidence="2" id="KW-1185">Reference proteome</keyword>
<sequence>MSKVALGLAGAGGVAGTGAFAAYQGGLFSPTEKKETPTVRAVLAQGGYEVVSTDDKFKAFFTEFKTDNGFMEEVNKHKKDGDNLPSNDDQGRDALKALCASYLDSKDNLNNAIKWCVLRIQDKPLANSKTWRNIATGDTDKETWKTAFDSAKEGMIKIGVTGIESNTNSDKGYSVLKNWCSENKKRPVSTENKSLESNVISWCAS</sequence>
<dbReference type="Proteomes" id="UP000008637">
    <property type="component" value="Chromosome"/>
</dbReference>
<organism evidence="1 2">
    <name type="scientific">Mycoplasma haemofelis (strain Langford 1)</name>
    <name type="common">Haemobartonella felis</name>
    <dbReference type="NCBI Taxonomy" id="941640"/>
    <lineage>
        <taxon>Bacteria</taxon>
        <taxon>Bacillati</taxon>
        <taxon>Mycoplasmatota</taxon>
        <taxon>Mollicutes</taxon>
        <taxon>Mycoplasmataceae</taxon>
        <taxon>Mycoplasma</taxon>
    </lineage>
</organism>
<gene>
    <name evidence="1" type="ordered locus">HF1_03370</name>
</gene>
<name>E8ZGS4_MYCHL</name>
<accession>E8ZGS4</accession>
<evidence type="ECO:0000313" key="1">
    <source>
        <dbReference type="EMBL" id="CBY92345.1"/>
    </source>
</evidence>
<dbReference type="AlphaFoldDB" id="E8ZGS4"/>
<proteinExistence type="predicted"/>
<dbReference type="OrthoDB" id="9828468at2"/>